<accession>A0A841HSZ3</accession>
<dbReference type="RefSeq" id="WP_184335849.1">
    <property type="nucleotide sequence ID" value="NZ_JACHHZ010000008.1"/>
</dbReference>
<dbReference type="GO" id="GO:0008168">
    <property type="term" value="F:methyltransferase activity"/>
    <property type="evidence" value="ECO:0007669"/>
    <property type="project" value="UniProtKB-KW"/>
</dbReference>
<dbReference type="InterPro" id="IPR029063">
    <property type="entry name" value="SAM-dependent_MTases_sf"/>
</dbReference>
<dbReference type="Gene3D" id="3.40.50.150">
    <property type="entry name" value="Vaccinia Virus protein VP39"/>
    <property type="match status" value="1"/>
</dbReference>
<dbReference type="AlphaFoldDB" id="A0A841HSZ3"/>
<dbReference type="EC" id="2.1.1.-" evidence="2"/>
<organism evidence="2 3">
    <name type="scientific">Povalibacter uvarum</name>
    <dbReference type="NCBI Taxonomy" id="732238"/>
    <lineage>
        <taxon>Bacteria</taxon>
        <taxon>Pseudomonadati</taxon>
        <taxon>Pseudomonadota</taxon>
        <taxon>Gammaproteobacteria</taxon>
        <taxon>Steroidobacterales</taxon>
        <taxon>Steroidobacteraceae</taxon>
        <taxon>Povalibacter</taxon>
    </lineage>
</organism>
<dbReference type="Proteomes" id="UP000588068">
    <property type="component" value="Unassembled WGS sequence"/>
</dbReference>
<dbReference type="CDD" id="cd02440">
    <property type="entry name" value="AdoMet_MTases"/>
    <property type="match status" value="1"/>
</dbReference>
<dbReference type="InterPro" id="IPR041698">
    <property type="entry name" value="Methyltransf_25"/>
</dbReference>
<proteinExistence type="predicted"/>
<evidence type="ECO:0000313" key="3">
    <source>
        <dbReference type="Proteomes" id="UP000588068"/>
    </source>
</evidence>
<dbReference type="EMBL" id="JACHHZ010000008">
    <property type="protein sequence ID" value="MBB6096457.1"/>
    <property type="molecule type" value="Genomic_DNA"/>
</dbReference>
<sequence length="236" mass="25779">MNQDEVRALFDQQAANYDTQWARTAPIRNCLHLLLDSFFIGLPADARILCVGVGTGAELAHLARKNSAWRFTAVEPSGPMLDVCRQRAEDEGFASRCHFHEGYLDSLPATGLHDAATCFLVSQFILDQSARSEFFRGLARRLGPGGILASSDLASDVQSPEYEVLLRGWMNMMSAAAIAPEAVERMRKAYASDVAVLAPTRVASIIQSGGFERPVQFFQAGLICAWLSRRAQGNAA</sequence>
<keyword evidence="2" id="KW-0489">Methyltransferase</keyword>
<protein>
    <submittedName>
        <fullName evidence="2">tRNA (Cmo5U34)-methyltransferase</fullName>
        <ecNumber evidence="2">2.1.1.-</ecNumber>
    </submittedName>
</protein>
<name>A0A841HSZ3_9GAMM</name>
<feature type="domain" description="Methyltransferase" evidence="1">
    <location>
        <begin position="48"/>
        <end position="146"/>
    </location>
</feature>
<dbReference type="Pfam" id="PF13649">
    <property type="entry name" value="Methyltransf_25"/>
    <property type="match status" value="1"/>
</dbReference>
<keyword evidence="3" id="KW-1185">Reference proteome</keyword>
<evidence type="ECO:0000313" key="2">
    <source>
        <dbReference type="EMBL" id="MBB6096457.1"/>
    </source>
</evidence>
<reference evidence="2 3" key="1">
    <citation type="submission" date="2020-08" db="EMBL/GenBank/DDBJ databases">
        <title>Genomic Encyclopedia of Type Strains, Phase IV (KMG-IV): sequencing the most valuable type-strain genomes for metagenomic binning, comparative biology and taxonomic classification.</title>
        <authorList>
            <person name="Goeker M."/>
        </authorList>
    </citation>
    <scope>NUCLEOTIDE SEQUENCE [LARGE SCALE GENOMIC DNA]</scope>
    <source>
        <strain evidence="2 3">DSM 26723</strain>
    </source>
</reference>
<comment type="caution">
    <text evidence="2">The sequence shown here is derived from an EMBL/GenBank/DDBJ whole genome shotgun (WGS) entry which is preliminary data.</text>
</comment>
<dbReference type="SUPFAM" id="SSF53335">
    <property type="entry name" value="S-adenosyl-L-methionine-dependent methyltransferases"/>
    <property type="match status" value="1"/>
</dbReference>
<evidence type="ECO:0000259" key="1">
    <source>
        <dbReference type="Pfam" id="PF13649"/>
    </source>
</evidence>
<keyword evidence="2" id="KW-0808">Transferase</keyword>
<dbReference type="GO" id="GO:0032259">
    <property type="term" value="P:methylation"/>
    <property type="evidence" value="ECO:0007669"/>
    <property type="project" value="UniProtKB-KW"/>
</dbReference>
<gene>
    <name evidence="2" type="ORF">HNQ60_005379</name>
</gene>